<dbReference type="EMBL" id="CM000913">
    <property type="protein sequence ID" value="EFG10368.1"/>
    <property type="molecule type" value="Genomic_DNA"/>
</dbReference>
<evidence type="ECO:0000313" key="1">
    <source>
        <dbReference type="EMBL" id="EFG10368.1"/>
    </source>
</evidence>
<keyword evidence="1" id="KW-0808">Transferase</keyword>
<dbReference type="Proteomes" id="UP000002357">
    <property type="component" value="Chromosome"/>
</dbReference>
<keyword evidence="2" id="KW-1185">Reference proteome</keyword>
<dbReference type="eggNOG" id="COG0515">
    <property type="taxonomic scope" value="Bacteria"/>
</dbReference>
<proteinExistence type="predicted"/>
<evidence type="ECO:0000313" key="2">
    <source>
        <dbReference type="Proteomes" id="UP000002357"/>
    </source>
</evidence>
<dbReference type="AlphaFoldDB" id="E2PZA7"/>
<keyword evidence="1" id="KW-0723">Serine/threonine-protein kinase</keyword>
<protein>
    <submittedName>
        <fullName evidence="1">Putative serine/threonine protein kinase</fullName>
    </submittedName>
</protein>
<reference evidence="1 2" key="1">
    <citation type="journal article" date="2010" name="Genome Biol. Evol.">
        <title>The sequence of a 1.8-mb bacterial linear plasmid reveals a rich evolutionary reservoir of secondary metabolic pathways.</title>
        <authorList>
            <person name="Medema M.H."/>
            <person name="Trefzer A."/>
            <person name="Kovalchuk A."/>
            <person name="van den Berg M."/>
            <person name="Mueller U."/>
            <person name="Heijne W."/>
            <person name="Wu L."/>
            <person name="Alam M.T."/>
            <person name="Ronning C.M."/>
            <person name="Nierman W.C."/>
            <person name="Bovenberg R.A.L."/>
            <person name="Breitling R."/>
            <person name="Takano E."/>
        </authorList>
    </citation>
    <scope>NUCLEOTIDE SEQUENCE [LARGE SCALE GENOMIC DNA]</scope>
    <source>
        <strain evidence="2">ATCC 27064 / DSM 738 / JCM 4710 / NBRC 13307 / NCIMB 12785 / NRRL 3585 / VKM Ac-602</strain>
    </source>
</reference>
<sequence length="37" mass="3785">MEGCPPYDKGSAIATLTAVMTEPLDPPGNAGPLEEVI</sequence>
<keyword evidence="1" id="KW-0418">Kinase</keyword>
<gene>
    <name evidence="1" type="ORF">SCLAV_5297</name>
</gene>
<name>E2PZA7_STRCL</name>
<accession>E2PZA7</accession>
<organism evidence="1 2">
    <name type="scientific">Streptomyces clavuligerus</name>
    <dbReference type="NCBI Taxonomy" id="1901"/>
    <lineage>
        <taxon>Bacteria</taxon>
        <taxon>Bacillati</taxon>
        <taxon>Actinomycetota</taxon>
        <taxon>Actinomycetes</taxon>
        <taxon>Kitasatosporales</taxon>
        <taxon>Streptomycetaceae</taxon>
        <taxon>Streptomyces</taxon>
    </lineage>
</organism>
<feature type="non-terminal residue" evidence="1">
    <location>
        <position position="37"/>
    </location>
</feature>
<dbReference type="GO" id="GO:0004674">
    <property type="term" value="F:protein serine/threonine kinase activity"/>
    <property type="evidence" value="ECO:0007669"/>
    <property type="project" value="UniProtKB-KW"/>
</dbReference>